<evidence type="ECO:0000313" key="2">
    <source>
        <dbReference type="Proteomes" id="UP000071859"/>
    </source>
</evidence>
<organism evidence="1 2">
    <name type="scientific">Caballeronia calidae</name>
    <dbReference type="NCBI Taxonomy" id="1777139"/>
    <lineage>
        <taxon>Bacteria</taxon>
        <taxon>Pseudomonadati</taxon>
        <taxon>Pseudomonadota</taxon>
        <taxon>Betaproteobacteria</taxon>
        <taxon>Burkholderiales</taxon>
        <taxon>Burkholderiaceae</taxon>
        <taxon>Caballeronia</taxon>
    </lineage>
</organism>
<dbReference type="EMBL" id="FCOX02000101">
    <property type="protein sequence ID" value="SAL06102.1"/>
    <property type="molecule type" value="Genomic_DNA"/>
</dbReference>
<dbReference type="Proteomes" id="UP000071859">
    <property type="component" value="Unassembled WGS sequence"/>
</dbReference>
<gene>
    <name evidence="1" type="ORF">AWB78_07876</name>
</gene>
<evidence type="ECO:0000313" key="1">
    <source>
        <dbReference type="EMBL" id="SAL06102.1"/>
    </source>
</evidence>
<dbReference type="Gene3D" id="6.20.450.20">
    <property type="match status" value="1"/>
</dbReference>
<dbReference type="AlphaFoldDB" id="A0A158EGU8"/>
<accession>A0A158EGU8</accession>
<reference evidence="1" key="1">
    <citation type="submission" date="2016-01" db="EMBL/GenBank/DDBJ databases">
        <authorList>
            <person name="Peeters C."/>
        </authorList>
    </citation>
    <scope>NUCLEOTIDE SEQUENCE</scope>
    <source>
        <strain evidence="1">LMG 29321</strain>
    </source>
</reference>
<name>A0A158EGU8_9BURK</name>
<keyword evidence="2" id="KW-1185">Reference proteome</keyword>
<sequence length="72" mass="8410">MTNQVIEMGTRLDPYLHEHDTAEEAEAFERALRERVERARNSTKPRVPHEQVMKEARALLDAQRAKNARKRG</sequence>
<comment type="caution">
    <text evidence="1">The sequence shown here is derived from an EMBL/GenBank/DDBJ whole genome shotgun (WGS) entry which is preliminary data.</text>
</comment>
<protein>
    <submittedName>
        <fullName evidence="1">Uncharacterized protein</fullName>
    </submittedName>
</protein>
<proteinExistence type="predicted"/>